<protein>
    <submittedName>
        <fullName evidence="2">Glutaredoxin-like protein</fullName>
    </submittedName>
</protein>
<dbReference type="NCBIfam" id="TIGR02187">
    <property type="entry name" value="PDO_seleno_TRX"/>
    <property type="match status" value="1"/>
</dbReference>
<dbReference type="PANTHER" id="PTHR37170:SF1">
    <property type="entry name" value="GLUTAREDOXIN-LIKE PROTEIN"/>
    <property type="match status" value="1"/>
</dbReference>
<organism evidence="2 3">
    <name type="scientific">Anaerolinea thermophila (strain DSM 14523 / JCM 11388 / NBRC 100420 / UNI-1)</name>
    <dbReference type="NCBI Taxonomy" id="926569"/>
    <lineage>
        <taxon>Bacteria</taxon>
        <taxon>Bacillati</taxon>
        <taxon>Chloroflexota</taxon>
        <taxon>Anaerolineae</taxon>
        <taxon>Anaerolineales</taxon>
        <taxon>Anaerolineaceae</taxon>
        <taxon>Anaerolinea</taxon>
    </lineage>
</organism>
<dbReference type="SUPFAM" id="SSF52833">
    <property type="entry name" value="Thioredoxin-like"/>
    <property type="match status" value="2"/>
</dbReference>
<name>E8N475_ANATU</name>
<dbReference type="AlphaFoldDB" id="E8N475"/>
<dbReference type="InterPro" id="IPR013766">
    <property type="entry name" value="Thioredoxin_domain"/>
</dbReference>
<keyword evidence="3" id="KW-1185">Reference proteome</keyword>
<dbReference type="InterPro" id="IPR012336">
    <property type="entry name" value="Thioredoxin-like_fold"/>
</dbReference>
<evidence type="ECO:0000259" key="1">
    <source>
        <dbReference type="PROSITE" id="PS51352"/>
    </source>
</evidence>
<dbReference type="PROSITE" id="PS51354">
    <property type="entry name" value="GLUTAREDOXIN_2"/>
    <property type="match status" value="1"/>
</dbReference>
<dbReference type="eggNOG" id="COG3634">
    <property type="taxonomic scope" value="Bacteria"/>
</dbReference>
<evidence type="ECO:0000313" key="3">
    <source>
        <dbReference type="Proteomes" id="UP000008922"/>
    </source>
</evidence>
<dbReference type="InterPro" id="IPR011767">
    <property type="entry name" value="GLR_AS"/>
</dbReference>
<accession>E8N475</accession>
<evidence type="ECO:0000313" key="2">
    <source>
        <dbReference type="EMBL" id="BAJ63239.1"/>
    </source>
</evidence>
<dbReference type="Pfam" id="PF13192">
    <property type="entry name" value="Thioredoxin_3"/>
    <property type="match status" value="2"/>
</dbReference>
<dbReference type="STRING" id="926569.ANT_12050"/>
<dbReference type="HOGENOM" id="CLU_082677_0_0_0"/>
<feature type="domain" description="Thioredoxin" evidence="1">
    <location>
        <begin position="1"/>
        <end position="117"/>
    </location>
</feature>
<dbReference type="KEGG" id="atm:ANT_12050"/>
<dbReference type="PROSITE" id="PS00195">
    <property type="entry name" value="GLUTAREDOXIN_1"/>
    <property type="match status" value="1"/>
</dbReference>
<dbReference type="PANTHER" id="PTHR37170">
    <property type="entry name" value="GLUTAREDOXIN-RELATED"/>
    <property type="match status" value="1"/>
</dbReference>
<dbReference type="PROSITE" id="PS51352">
    <property type="entry name" value="THIOREDOXIN_2"/>
    <property type="match status" value="1"/>
</dbReference>
<dbReference type="InterPro" id="IPR036249">
    <property type="entry name" value="Thioredoxin-like_sf"/>
</dbReference>
<proteinExistence type="predicted"/>
<gene>
    <name evidence="2" type="ordered locus">ANT_12050</name>
</gene>
<dbReference type="EMBL" id="AP012029">
    <property type="protein sequence ID" value="BAJ63239.1"/>
    <property type="molecule type" value="Genomic_DNA"/>
</dbReference>
<dbReference type="Gene3D" id="3.40.30.80">
    <property type="match status" value="1"/>
</dbReference>
<dbReference type="Proteomes" id="UP000008922">
    <property type="component" value="Chromosome"/>
</dbReference>
<dbReference type="RefSeq" id="WP_013559627.1">
    <property type="nucleotide sequence ID" value="NC_014960.1"/>
</dbReference>
<dbReference type="InParanoid" id="E8N475"/>
<dbReference type="InterPro" id="IPR011903">
    <property type="entry name" value="TON_0319-like"/>
</dbReference>
<sequence length="224" mass="25337">MEKMLDENIRQQVREFFEALEKPVQILFFGADDKSVCQYCEETRQLLSEVCELSDKLELKVYDLNENRELAAQYKVDAVPTFVILGKDGDTLTDYGIRYKGIPAGHEFTSLVNSILIVSRRDSGLSKETREFLKTLDKPVHLQVFVTPTCPYCPRAVVLAHQMALESPMVEAEMVEAMEFPELSDQYGVSGVPHTTINFGAEHMVGAAPEHMLIDHIQRALARN</sequence>
<reference evidence="2 3" key="1">
    <citation type="submission" date="2010-12" db="EMBL/GenBank/DDBJ databases">
        <title>Whole genome sequence of Anaerolinea thermophila UNI-1.</title>
        <authorList>
            <person name="Narita-Yamada S."/>
            <person name="Kishi E."/>
            <person name="Watanabe Y."/>
            <person name="Takasaki K."/>
            <person name="Ankai A."/>
            <person name="Oguchi A."/>
            <person name="Fukui S."/>
            <person name="Takahashi M."/>
            <person name="Yashiro I."/>
            <person name="Hosoyama A."/>
            <person name="Sekiguchi Y."/>
            <person name="Hanada S."/>
            <person name="Fujita N."/>
        </authorList>
    </citation>
    <scope>NUCLEOTIDE SEQUENCE [LARGE SCALE GENOMIC DNA]</scope>
    <source>
        <strain evidence="3">DSM 14523 / JCM 11388 / NBRC 100420 / UNI-1</strain>
    </source>
</reference>
<dbReference type="CDD" id="cd02973">
    <property type="entry name" value="TRX_GRX_like"/>
    <property type="match status" value="1"/>
</dbReference>